<proteinExistence type="predicted"/>
<feature type="compositionally biased region" description="Basic and acidic residues" evidence="1">
    <location>
        <begin position="31"/>
        <end position="42"/>
    </location>
</feature>
<name>A0A6J4VA58_9BACT</name>
<dbReference type="AlphaFoldDB" id="A0A6J4VA58"/>
<feature type="compositionally biased region" description="Low complexity" evidence="1">
    <location>
        <begin position="47"/>
        <end position="56"/>
    </location>
</feature>
<feature type="compositionally biased region" description="Basic and acidic residues" evidence="1">
    <location>
        <begin position="73"/>
        <end position="83"/>
    </location>
</feature>
<accession>A0A6J4VA58</accession>
<gene>
    <name evidence="2" type="ORF">AVDCRST_MAG59-3378</name>
</gene>
<feature type="region of interest" description="Disordered" evidence="1">
    <location>
        <begin position="1"/>
        <end position="92"/>
    </location>
</feature>
<evidence type="ECO:0000313" key="2">
    <source>
        <dbReference type="EMBL" id="CAA9569671.1"/>
    </source>
</evidence>
<feature type="non-terminal residue" evidence="2">
    <location>
        <position position="1"/>
    </location>
</feature>
<feature type="compositionally biased region" description="Basic and acidic residues" evidence="1">
    <location>
        <begin position="1"/>
        <end position="16"/>
    </location>
</feature>
<feature type="non-terminal residue" evidence="2">
    <location>
        <position position="92"/>
    </location>
</feature>
<feature type="compositionally biased region" description="Basic residues" evidence="1">
    <location>
        <begin position="17"/>
        <end position="30"/>
    </location>
</feature>
<sequence length="92" mass="10784">RDPRAGRLGRRLDAARRQRLRQGRQHRRRGERWGDPRADVRRRPVRARPVGLLRPPEQLDRRRRRADLGGDGAVHRRGQDDLHLSAGPARRV</sequence>
<organism evidence="2">
    <name type="scientific">uncultured Thermomicrobiales bacterium</name>
    <dbReference type="NCBI Taxonomy" id="1645740"/>
    <lineage>
        <taxon>Bacteria</taxon>
        <taxon>Pseudomonadati</taxon>
        <taxon>Thermomicrobiota</taxon>
        <taxon>Thermomicrobia</taxon>
        <taxon>Thermomicrobiales</taxon>
        <taxon>environmental samples</taxon>
    </lineage>
</organism>
<evidence type="ECO:0000256" key="1">
    <source>
        <dbReference type="SAM" id="MobiDB-lite"/>
    </source>
</evidence>
<reference evidence="2" key="1">
    <citation type="submission" date="2020-02" db="EMBL/GenBank/DDBJ databases">
        <authorList>
            <person name="Meier V. D."/>
        </authorList>
    </citation>
    <scope>NUCLEOTIDE SEQUENCE</scope>
    <source>
        <strain evidence="2">AVDCRST_MAG59</strain>
    </source>
</reference>
<dbReference type="EMBL" id="CADCWF010000244">
    <property type="protein sequence ID" value="CAA9569671.1"/>
    <property type="molecule type" value="Genomic_DNA"/>
</dbReference>
<protein>
    <submittedName>
        <fullName evidence="2">Uncharacterized protein</fullName>
    </submittedName>
</protein>